<feature type="compositionally biased region" description="Polar residues" evidence="1">
    <location>
        <begin position="29"/>
        <end position="40"/>
    </location>
</feature>
<gene>
    <name evidence="2" type="ORF">PtA15_14A182</name>
</gene>
<dbReference type="Proteomes" id="UP001164743">
    <property type="component" value="Chromosome 14A"/>
</dbReference>
<organism evidence="2 3">
    <name type="scientific">Puccinia triticina</name>
    <dbReference type="NCBI Taxonomy" id="208348"/>
    <lineage>
        <taxon>Eukaryota</taxon>
        <taxon>Fungi</taxon>
        <taxon>Dikarya</taxon>
        <taxon>Basidiomycota</taxon>
        <taxon>Pucciniomycotina</taxon>
        <taxon>Pucciniomycetes</taxon>
        <taxon>Pucciniales</taxon>
        <taxon>Pucciniaceae</taxon>
        <taxon>Puccinia</taxon>
    </lineage>
</organism>
<name>A0ABY7D241_9BASI</name>
<evidence type="ECO:0000313" key="2">
    <source>
        <dbReference type="EMBL" id="WAQ91300.1"/>
    </source>
</evidence>
<sequence length="281" mass="31415">MPQPSTLRRRDPAHEQLRALTGRLHQGLPQAQLSSNTNKPDGTPANKDNPAKMANWNVKLKELYPAVASPLRHVFTSAVIESNQFHILMCSDSKLMAGEDNTQKTELVRALLNLWTQDSKLAFFVPFGRGPPVQHTGRSLHELNSRLASAAEINPDDLEMFVYLTTLLLNNLTTLLLNNQNPRPIRQAAMTLPLGLRQTRAIVGSAFLKALLDSWLYREEGIEVLQLLKAFLDRLQDAVEWSERGYSPGFPFASKSSPGDWHIFGNFLRLAVPLGLCTVDQ</sequence>
<accession>A0ABY7D241</accession>
<evidence type="ECO:0000256" key="1">
    <source>
        <dbReference type="SAM" id="MobiDB-lite"/>
    </source>
</evidence>
<dbReference type="GeneID" id="77803767"/>
<evidence type="ECO:0000313" key="3">
    <source>
        <dbReference type="Proteomes" id="UP001164743"/>
    </source>
</evidence>
<reference evidence="2" key="1">
    <citation type="submission" date="2022-10" db="EMBL/GenBank/DDBJ databases">
        <title>Puccinia triticina Genome sequencing and assembly.</title>
        <authorList>
            <person name="Li C."/>
        </authorList>
    </citation>
    <scope>NUCLEOTIDE SEQUENCE</scope>
    <source>
        <strain evidence="2">Pt15</strain>
    </source>
</reference>
<protein>
    <submittedName>
        <fullName evidence="2">Uncharacterized protein</fullName>
    </submittedName>
</protein>
<dbReference type="EMBL" id="CP110434">
    <property type="protein sequence ID" value="WAQ91300.1"/>
    <property type="molecule type" value="Genomic_DNA"/>
</dbReference>
<dbReference type="RefSeq" id="XP_053026855.1">
    <property type="nucleotide sequence ID" value="XM_053162872.1"/>
</dbReference>
<proteinExistence type="predicted"/>
<feature type="region of interest" description="Disordered" evidence="1">
    <location>
        <begin position="21"/>
        <end position="51"/>
    </location>
</feature>
<keyword evidence="3" id="KW-1185">Reference proteome</keyword>